<evidence type="ECO:0000256" key="1">
    <source>
        <dbReference type="ARBA" id="ARBA00004123"/>
    </source>
</evidence>
<dbReference type="PROSITE" id="PS00197">
    <property type="entry name" value="2FE2S_FER_1"/>
    <property type="match status" value="1"/>
</dbReference>
<dbReference type="VEuPathDB" id="FungiDB:BO82DRAFT_367271"/>
<keyword evidence="7" id="KW-0805">Transcription regulation</keyword>
<evidence type="ECO:0000259" key="11">
    <source>
        <dbReference type="PROSITE" id="PS51061"/>
    </source>
</evidence>
<dbReference type="InterPro" id="IPR001138">
    <property type="entry name" value="Zn2Cys6_DnaBD"/>
</dbReference>
<organism evidence="12 13">
    <name type="scientific">Aspergillus uvarum CBS 121591</name>
    <dbReference type="NCBI Taxonomy" id="1448315"/>
    <lineage>
        <taxon>Eukaryota</taxon>
        <taxon>Fungi</taxon>
        <taxon>Dikarya</taxon>
        <taxon>Ascomycota</taxon>
        <taxon>Pezizomycotina</taxon>
        <taxon>Eurotiomycetes</taxon>
        <taxon>Eurotiomycetidae</taxon>
        <taxon>Eurotiales</taxon>
        <taxon>Aspergillaceae</taxon>
        <taxon>Aspergillus</taxon>
        <taxon>Aspergillus subgen. Circumdati</taxon>
    </lineage>
</organism>
<dbReference type="EMBL" id="KZ821724">
    <property type="protein sequence ID" value="PYH78941.1"/>
    <property type="molecule type" value="Genomic_DNA"/>
</dbReference>
<dbReference type="GO" id="GO:0008270">
    <property type="term" value="F:zinc ion binding"/>
    <property type="evidence" value="ECO:0007669"/>
    <property type="project" value="UniProtKB-KW"/>
</dbReference>
<sequence>MANSAVQFLRLPVLASSGLAVVASGLLYFKQNELIYPRNVPVDARTNVPKPQQFGITDYEELHLPTPDGETLHALFIRPTRKRLAQDLTVLMFHGNAGNIGHRIPIAKILQEILGCNVLMLEYRGYGLSTGTPDEAGLKVDAQTGLDYLRQRPETKDSQIVVYGQSLGGAVAIDLVAKNQDKGAIAGLILENTFLSIRKLIPTVFPPARYLARLCHQYWTSEDVLPKITKVPILFLSGLKDEIVPPSNMTQLFAVCKSSRKVWRTLPNGGHNDSVAEPGCASPRFIHRPWIIHEFEPLRRVGGLLPGLNLPLASFYSYIGIDQLTEFHSTRAEADLRSFRGSNLLLFKLLISDRLIYAFPVLYSVLDWCYWMDVLSPRAISEFNAPVRTLEPTMSNSPALVADSNNTTPRTRSRRGGRGRGGDRSRSHRPAPPNQTQAQAQSQEQTPAHPATNPPSQQNEPSATQTAPDANHPPRGPRGTRRGARGASAQSNGGRRHGRARGGADHSAVTTGGRRFEGRLTKSEQPEETQDVGPHQSAGAEDIAGLRADAPAFVPGGPAGELPRQSGRAKGKSKAKNPSQARSAPPPPPAPKVTTKSSAPDIATRIHEDIAHNLYECPICTAELGKRSRIWSCGLCWTIFHLSCVKKWSRNEGAAAQDAARRRGEEGENSVPRAWRCPGCNLPHEVFPSSYTCWCQKEVDPRSFPGLPPHSCGQTCARSRKGCPHPCDATCHAGPCAPCTAMGPTQDCFCGRNSSTKRCQDTDYDNGWSCGEVCGDLLPCGEHTCPRPCHEGLCGACEVKIDAHCYCGKSQSEMLCSSKDEEMDSETLRISEDDGEEELVEWVGCFSCGDHCNRQFDCGLHSCQKSCHAQDAHPAHCPRSPDVVLFCPCGKTLLTHVAGYSPRTTCEDPIPNCSKPCGKPLPCGHSCEQVCHTGPCGPCLQKVTIHCRCGRNDFRTTCFTGDYEPPQCFRICKAGLHCGRHACAERCCPGEQKAIERQAIRRKLKSHLRPSDEDFEAEHICTRVCGRMLKCGRHTCPEICHKGPCNTCREAIFEEIPCNCGRSVLYPPLPCGTLPPACSHPCERVKPCGHPQTPHNCHTDDENCPKCPFLTEKACLCGKRVLKNQPCWLADARCGQICGKLLKCGSHTCKKNCHRPGDCEDASQPCQQACGKTKSLCGHPCTDQCHAPYPCPEKTPCSSMVAVTCSCGRLRQERRCNAAKAVVTKGHLQQAQRLPSASPLACDEECARLERNRSLASALGVDINPTTTVSQTLTSTNLPYSAETLDIYLQLSSSCPLSTLQSYESTLHSLATNKNPANRSTRFQPAKSPLRAFAHSLAADWGFASESFDPEPHRHVFVLKPTAWTPPLLGMGNGTTIGIGGMSVGECVKLRDRHRLKEQEEQRLAAAEAKAQREAARAQQNANGEGGWAQVAASKRSNGLGSSRSSTPGVQTPGGSSWSTTMYAALAGDDSSASWDAPVPPQAKKEKLVLRSGVKQLRTSSSILDPGRGESHKQNVSQPQLADEQIKAAYLGLRPAQPSQPASVRHQLPLLYLFPGAQSSPQLVTGRTSASPEASNSFLRAERSQHQIPPLTPYQVLIELEPSLMPSRRSHTKSRKGCIQCSEQFIADSSTQCDEETPRCGLCKKRKLDCTYPSNDVDSQNPSTPHESPEAASGPEADSSQTRMLEMRLFHHYLTETYITLCQGRLDAHHFQVVIPRIVVSHPFLMDSLLALSALHLAYLEQHDNRSWLEIALKYQSRACSAFSRVLADISPETCGPAFICSIFIMLCATAYPCVSEDRQTFEPLSHVLEIRQLIAGCALLFVQLNGMEYRGDLQGWLKWKDDEVDQDGNPYQVRESQLNLRSAIMDSLKGVQEKFNGIGGPNQPIYLATWQILHEAIKRWPFGGPNGGIIAWPINISEAYIDLLKQGDWVARILFLHYGVGLHLLSDKWFVRDWGRRLIETVLQPEDEIPSIWASTISWTRRAVELEE</sequence>
<proteinExistence type="inferred from homology"/>
<evidence type="ECO:0000256" key="8">
    <source>
        <dbReference type="ARBA" id="ARBA00023163"/>
    </source>
</evidence>
<keyword evidence="8" id="KW-0804">Transcription</keyword>
<keyword evidence="3" id="KW-0479">Metal-binding</keyword>
<gene>
    <name evidence="12" type="ORF">BO82DRAFT_367271</name>
</gene>
<dbReference type="InterPro" id="IPR001374">
    <property type="entry name" value="R3H_dom"/>
</dbReference>
<evidence type="ECO:0000256" key="6">
    <source>
        <dbReference type="ARBA" id="ARBA00022833"/>
    </source>
</evidence>
<dbReference type="GO" id="GO:0000122">
    <property type="term" value="P:negative regulation of transcription by RNA polymerase II"/>
    <property type="evidence" value="ECO:0007669"/>
    <property type="project" value="TreeGrafter"/>
</dbReference>
<dbReference type="InterPro" id="IPR022742">
    <property type="entry name" value="Hydrolase_4"/>
</dbReference>
<dbReference type="RefSeq" id="XP_025489141.1">
    <property type="nucleotide sequence ID" value="XM_025637075.1"/>
</dbReference>
<feature type="region of interest" description="Disordered" evidence="10">
    <location>
        <begin position="550"/>
        <end position="599"/>
    </location>
</feature>
<dbReference type="GO" id="GO:0000981">
    <property type="term" value="F:DNA-binding transcription factor activity, RNA polymerase II-specific"/>
    <property type="evidence" value="ECO:0007669"/>
    <property type="project" value="InterPro"/>
</dbReference>
<feature type="domain" description="R3H" evidence="11">
    <location>
        <begin position="1297"/>
        <end position="1362"/>
    </location>
</feature>
<dbReference type="InterPro" id="IPR029058">
    <property type="entry name" value="AB_hydrolase_fold"/>
</dbReference>
<dbReference type="InterPro" id="IPR034078">
    <property type="entry name" value="NFX1_fam"/>
</dbReference>
<evidence type="ECO:0000313" key="12">
    <source>
        <dbReference type="EMBL" id="PYH78941.1"/>
    </source>
</evidence>
<feature type="compositionally biased region" description="Basic and acidic residues" evidence="10">
    <location>
        <begin position="514"/>
        <end position="525"/>
    </location>
</feature>
<evidence type="ECO:0000313" key="13">
    <source>
        <dbReference type="Proteomes" id="UP000248340"/>
    </source>
</evidence>
<dbReference type="GeneID" id="37139816"/>
<dbReference type="CDD" id="cd16492">
    <property type="entry name" value="RING-CH-C4HC3_NFX1-like"/>
    <property type="match status" value="1"/>
</dbReference>
<dbReference type="GO" id="GO:0051537">
    <property type="term" value="F:2 iron, 2 sulfur cluster binding"/>
    <property type="evidence" value="ECO:0007669"/>
    <property type="project" value="InterPro"/>
</dbReference>
<comment type="similarity">
    <text evidence="2">Belongs to the NFX1 family.</text>
</comment>
<name>A0A319C434_9EURO</name>
<evidence type="ECO:0000256" key="9">
    <source>
        <dbReference type="ARBA" id="ARBA00023242"/>
    </source>
</evidence>
<dbReference type="PROSITE" id="PS51061">
    <property type="entry name" value="R3H"/>
    <property type="match status" value="1"/>
</dbReference>
<keyword evidence="4" id="KW-0677">Repeat</keyword>
<dbReference type="Gene3D" id="3.40.50.1820">
    <property type="entry name" value="alpha/beta hydrolase"/>
    <property type="match status" value="1"/>
</dbReference>
<dbReference type="InterPro" id="IPR000967">
    <property type="entry name" value="Znf_NFX1"/>
</dbReference>
<dbReference type="PANTHER" id="PTHR12360">
    <property type="entry name" value="NUCLEAR TRANSCRIPTION FACTOR, X-BOX BINDING 1 NFX1"/>
    <property type="match status" value="1"/>
</dbReference>
<dbReference type="InterPro" id="IPR034077">
    <property type="entry name" value="R3H_FAP1"/>
</dbReference>
<keyword evidence="6" id="KW-0862">Zinc</keyword>
<comment type="subcellular location">
    <subcellularLocation>
        <location evidence="1">Nucleus</location>
    </subcellularLocation>
</comment>
<dbReference type="SMART" id="SM00438">
    <property type="entry name" value="ZnF_NFX"/>
    <property type="match status" value="8"/>
</dbReference>
<feature type="region of interest" description="Disordered" evidence="10">
    <location>
        <begin position="1654"/>
        <end position="1679"/>
    </location>
</feature>
<feature type="region of interest" description="Disordered" evidence="10">
    <location>
        <begin position="1399"/>
        <end position="1457"/>
    </location>
</feature>
<keyword evidence="5" id="KW-0863">Zinc-finger</keyword>
<dbReference type="Proteomes" id="UP000248340">
    <property type="component" value="Unassembled WGS sequence"/>
</dbReference>
<dbReference type="CDD" id="cd06006">
    <property type="entry name" value="R3H_unknown_2"/>
    <property type="match status" value="1"/>
</dbReference>
<dbReference type="GO" id="GO:0005634">
    <property type="term" value="C:nucleus"/>
    <property type="evidence" value="ECO:0007669"/>
    <property type="project" value="UniProtKB-SubCell"/>
</dbReference>
<dbReference type="SUPFAM" id="SSF82708">
    <property type="entry name" value="R3H domain"/>
    <property type="match status" value="1"/>
</dbReference>
<evidence type="ECO:0000256" key="2">
    <source>
        <dbReference type="ARBA" id="ARBA00007269"/>
    </source>
</evidence>
<keyword evidence="13" id="KW-1185">Reference proteome</keyword>
<dbReference type="Pfam" id="PF11951">
    <property type="entry name" value="Fungal_trans_2"/>
    <property type="match status" value="1"/>
</dbReference>
<dbReference type="CDD" id="cd06008">
    <property type="entry name" value="NF-X1-zinc-finger"/>
    <property type="match status" value="8"/>
</dbReference>
<dbReference type="Gene3D" id="3.30.1370.50">
    <property type="entry name" value="R3H-like domain"/>
    <property type="match status" value="1"/>
</dbReference>
<dbReference type="Pfam" id="PF01422">
    <property type="entry name" value="zf-NF-X1"/>
    <property type="match status" value="7"/>
</dbReference>
<evidence type="ECO:0000256" key="10">
    <source>
        <dbReference type="SAM" id="MobiDB-lite"/>
    </source>
</evidence>
<dbReference type="InterPro" id="IPR021858">
    <property type="entry name" value="Fun_TF"/>
</dbReference>
<dbReference type="GO" id="GO:0000977">
    <property type="term" value="F:RNA polymerase II transcription regulatory region sequence-specific DNA binding"/>
    <property type="evidence" value="ECO:0007669"/>
    <property type="project" value="TreeGrafter"/>
</dbReference>
<feature type="compositionally biased region" description="Polar residues" evidence="10">
    <location>
        <begin position="392"/>
        <end position="409"/>
    </location>
</feature>
<dbReference type="PANTHER" id="PTHR12360:SF12">
    <property type="entry name" value="TRANSCRIPTIONAL REPRESSOR NF-X1"/>
    <property type="match status" value="1"/>
</dbReference>
<dbReference type="Pfam" id="PF01424">
    <property type="entry name" value="R3H"/>
    <property type="match status" value="1"/>
</dbReference>
<feature type="region of interest" description="Disordered" evidence="10">
    <location>
        <begin position="1470"/>
        <end position="1521"/>
    </location>
</feature>
<reference evidence="12 13" key="1">
    <citation type="submission" date="2016-12" db="EMBL/GenBank/DDBJ databases">
        <title>The genomes of Aspergillus section Nigri reveals drivers in fungal speciation.</title>
        <authorList>
            <consortium name="DOE Joint Genome Institute"/>
            <person name="Vesth T.C."/>
            <person name="Nybo J."/>
            <person name="Theobald S."/>
            <person name="Brandl J."/>
            <person name="Frisvad J.C."/>
            <person name="Nielsen K.F."/>
            <person name="Lyhne E.K."/>
            <person name="Kogle M.E."/>
            <person name="Kuo A."/>
            <person name="Riley R."/>
            <person name="Clum A."/>
            <person name="Nolan M."/>
            <person name="Lipzen A."/>
            <person name="Salamov A."/>
            <person name="Henrissat B."/>
            <person name="Wiebenga A."/>
            <person name="De Vries R.P."/>
            <person name="Grigoriev I.V."/>
            <person name="Mortensen U.H."/>
            <person name="Andersen M.R."/>
            <person name="Baker S.E."/>
        </authorList>
    </citation>
    <scope>NUCLEOTIDE SEQUENCE [LARGE SCALE GENOMIC DNA]</scope>
    <source>
        <strain evidence="12 13">CBS 121591</strain>
    </source>
</reference>
<dbReference type="InterPro" id="IPR006058">
    <property type="entry name" value="2Fe2S_fd_BS"/>
</dbReference>
<feature type="compositionally biased region" description="Polar residues" evidence="10">
    <location>
        <begin position="454"/>
        <end position="468"/>
    </location>
</feature>
<feature type="compositionally biased region" description="Polar residues" evidence="10">
    <location>
        <begin position="1435"/>
        <end position="1457"/>
    </location>
</feature>
<accession>A0A319C434</accession>
<dbReference type="SUPFAM" id="SSF53474">
    <property type="entry name" value="alpha/beta-Hydrolases"/>
    <property type="match status" value="1"/>
</dbReference>
<dbReference type="STRING" id="1448315.A0A319C434"/>
<dbReference type="InterPro" id="IPR036867">
    <property type="entry name" value="R3H_dom_sf"/>
</dbReference>
<dbReference type="CDD" id="cd00067">
    <property type="entry name" value="GAL4"/>
    <property type="match status" value="1"/>
</dbReference>
<dbReference type="SMART" id="SM00393">
    <property type="entry name" value="R3H"/>
    <property type="match status" value="1"/>
</dbReference>
<evidence type="ECO:0000256" key="7">
    <source>
        <dbReference type="ARBA" id="ARBA00023015"/>
    </source>
</evidence>
<evidence type="ECO:0000256" key="5">
    <source>
        <dbReference type="ARBA" id="ARBA00022771"/>
    </source>
</evidence>
<dbReference type="ESTHER" id="9euro-a0a2v5i956">
    <property type="family name" value="ABHD13-BEM46"/>
</dbReference>
<evidence type="ECO:0000256" key="3">
    <source>
        <dbReference type="ARBA" id="ARBA00022723"/>
    </source>
</evidence>
<protein>
    <recommendedName>
        <fullName evidence="11">R3H domain-containing protein</fullName>
    </recommendedName>
</protein>
<feature type="region of interest" description="Disordered" evidence="10">
    <location>
        <begin position="390"/>
        <end position="538"/>
    </location>
</feature>
<keyword evidence="9" id="KW-0539">Nucleus</keyword>
<dbReference type="Pfam" id="PF12146">
    <property type="entry name" value="Hydrolase_4"/>
    <property type="match status" value="1"/>
</dbReference>
<dbReference type="SMART" id="SM00066">
    <property type="entry name" value="GAL4"/>
    <property type="match status" value="1"/>
</dbReference>
<feature type="compositionally biased region" description="Low complexity" evidence="10">
    <location>
        <begin position="434"/>
        <end position="448"/>
    </location>
</feature>
<evidence type="ECO:0000256" key="4">
    <source>
        <dbReference type="ARBA" id="ARBA00022737"/>
    </source>
</evidence>
<feature type="compositionally biased region" description="Polar residues" evidence="10">
    <location>
        <begin position="1654"/>
        <end position="1666"/>
    </location>
</feature>
<dbReference type="OrthoDB" id="6512771at2759"/>